<dbReference type="Proteomes" id="UP001221898">
    <property type="component" value="Unassembled WGS sequence"/>
</dbReference>
<reference evidence="1" key="1">
    <citation type="journal article" date="2023" name="Science">
        <title>Genome structures resolve the early diversification of teleost fishes.</title>
        <authorList>
            <person name="Parey E."/>
            <person name="Louis A."/>
            <person name="Montfort J."/>
            <person name="Bouchez O."/>
            <person name="Roques C."/>
            <person name="Iampietro C."/>
            <person name="Lluch J."/>
            <person name="Castinel A."/>
            <person name="Donnadieu C."/>
            <person name="Desvignes T."/>
            <person name="Floi Bucao C."/>
            <person name="Jouanno E."/>
            <person name="Wen M."/>
            <person name="Mejri S."/>
            <person name="Dirks R."/>
            <person name="Jansen H."/>
            <person name="Henkel C."/>
            <person name="Chen W.J."/>
            <person name="Zahm M."/>
            <person name="Cabau C."/>
            <person name="Klopp C."/>
            <person name="Thompson A.W."/>
            <person name="Robinson-Rechavi M."/>
            <person name="Braasch I."/>
            <person name="Lecointre G."/>
            <person name="Bobe J."/>
            <person name="Postlethwait J.H."/>
            <person name="Berthelot C."/>
            <person name="Roest Crollius H."/>
            <person name="Guiguen Y."/>
        </authorList>
    </citation>
    <scope>NUCLEOTIDE SEQUENCE</scope>
    <source>
        <strain evidence="1">NC1722</strain>
    </source>
</reference>
<dbReference type="EMBL" id="JAINUG010000017">
    <property type="protein sequence ID" value="KAJ8413128.1"/>
    <property type="molecule type" value="Genomic_DNA"/>
</dbReference>
<evidence type="ECO:0000313" key="2">
    <source>
        <dbReference type="Proteomes" id="UP001221898"/>
    </source>
</evidence>
<dbReference type="AlphaFoldDB" id="A0AAD7WY16"/>
<comment type="caution">
    <text evidence="1">The sequence shown here is derived from an EMBL/GenBank/DDBJ whole genome shotgun (WGS) entry which is preliminary data.</text>
</comment>
<name>A0AAD7WY16_9TELE</name>
<organism evidence="1 2">
    <name type="scientific">Aldrovandia affinis</name>
    <dbReference type="NCBI Taxonomy" id="143900"/>
    <lineage>
        <taxon>Eukaryota</taxon>
        <taxon>Metazoa</taxon>
        <taxon>Chordata</taxon>
        <taxon>Craniata</taxon>
        <taxon>Vertebrata</taxon>
        <taxon>Euteleostomi</taxon>
        <taxon>Actinopterygii</taxon>
        <taxon>Neopterygii</taxon>
        <taxon>Teleostei</taxon>
        <taxon>Notacanthiformes</taxon>
        <taxon>Halosauridae</taxon>
        <taxon>Aldrovandia</taxon>
    </lineage>
</organism>
<gene>
    <name evidence="1" type="ORF">AAFF_G00107100</name>
</gene>
<keyword evidence="2" id="KW-1185">Reference proteome</keyword>
<protein>
    <submittedName>
        <fullName evidence="1">Uncharacterized protein</fullName>
    </submittedName>
</protein>
<sequence>MNEGAFFRPITTLLWLSDGQHIHRRDASLPSVSLRGSTLTRLRHTWPDSLFRAAPIRHGRHRDLPQFPLLERSSCGVSEALLKRRAAVVKEFCEKDDKRSIIGRPRRCLQNCPVAREQSGSSVLA</sequence>
<evidence type="ECO:0000313" key="1">
    <source>
        <dbReference type="EMBL" id="KAJ8413128.1"/>
    </source>
</evidence>
<accession>A0AAD7WY16</accession>
<proteinExistence type="predicted"/>